<keyword evidence="3" id="KW-1185">Reference proteome</keyword>
<dbReference type="Proteomes" id="UP001209540">
    <property type="component" value="Unassembled WGS sequence"/>
</dbReference>
<dbReference type="Pfam" id="PF00314">
    <property type="entry name" value="Thaumatin"/>
    <property type="match status" value="1"/>
</dbReference>
<dbReference type="EMBL" id="JAIXMP010000050">
    <property type="protein sequence ID" value="KAI9245688.1"/>
    <property type="molecule type" value="Genomic_DNA"/>
</dbReference>
<evidence type="ECO:0000256" key="1">
    <source>
        <dbReference type="SAM" id="MobiDB-lite"/>
    </source>
</evidence>
<feature type="region of interest" description="Disordered" evidence="1">
    <location>
        <begin position="1"/>
        <end position="75"/>
    </location>
</feature>
<accession>A0AAD5P7V5</accession>
<dbReference type="PANTHER" id="PTHR31013:SF2">
    <property type="entry name" value="THAUMATIN-LIKE PROTEIN"/>
    <property type="match status" value="1"/>
</dbReference>
<reference evidence="2" key="1">
    <citation type="journal article" date="2022" name="IScience">
        <title>Evolution of zygomycete secretomes and the origins of terrestrial fungal ecologies.</title>
        <authorList>
            <person name="Chang Y."/>
            <person name="Wang Y."/>
            <person name="Mondo S."/>
            <person name="Ahrendt S."/>
            <person name="Andreopoulos W."/>
            <person name="Barry K."/>
            <person name="Beard J."/>
            <person name="Benny G.L."/>
            <person name="Blankenship S."/>
            <person name="Bonito G."/>
            <person name="Cuomo C."/>
            <person name="Desiro A."/>
            <person name="Gervers K.A."/>
            <person name="Hundley H."/>
            <person name="Kuo A."/>
            <person name="LaButti K."/>
            <person name="Lang B.F."/>
            <person name="Lipzen A."/>
            <person name="O'Donnell K."/>
            <person name="Pangilinan J."/>
            <person name="Reynolds N."/>
            <person name="Sandor L."/>
            <person name="Smith M.E."/>
            <person name="Tsang A."/>
            <person name="Grigoriev I.V."/>
            <person name="Stajich J.E."/>
            <person name="Spatafora J.W."/>
        </authorList>
    </citation>
    <scope>NUCLEOTIDE SEQUENCE</scope>
    <source>
        <strain evidence="2">RSA 2281</strain>
    </source>
</reference>
<reference evidence="2" key="2">
    <citation type="submission" date="2023-02" db="EMBL/GenBank/DDBJ databases">
        <authorList>
            <consortium name="DOE Joint Genome Institute"/>
            <person name="Mondo S.J."/>
            <person name="Chang Y."/>
            <person name="Wang Y."/>
            <person name="Ahrendt S."/>
            <person name="Andreopoulos W."/>
            <person name="Barry K."/>
            <person name="Beard J."/>
            <person name="Benny G.L."/>
            <person name="Blankenship S."/>
            <person name="Bonito G."/>
            <person name="Cuomo C."/>
            <person name="Desiro A."/>
            <person name="Gervers K.A."/>
            <person name="Hundley H."/>
            <person name="Kuo A."/>
            <person name="LaButti K."/>
            <person name="Lang B.F."/>
            <person name="Lipzen A."/>
            <person name="O'Donnell K."/>
            <person name="Pangilinan J."/>
            <person name="Reynolds N."/>
            <person name="Sandor L."/>
            <person name="Smith M.W."/>
            <person name="Tsang A."/>
            <person name="Grigoriev I.V."/>
            <person name="Stajich J.E."/>
            <person name="Spatafora J.W."/>
        </authorList>
    </citation>
    <scope>NUCLEOTIDE SEQUENCE</scope>
    <source>
        <strain evidence="2">RSA 2281</strain>
    </source>
</reference>
<protein>
    <submittedName>
        <fullName evidence="2">Thaumatin</fullName>
    </submittedName>
</protein>
<name>A0AAD5P7V5_9FUNG</name>
<dbReference type="PANTHER" id="PTHR31013">
    <property type="entry name" value="THAUMATIN FAMILY PROTEIN-RELATED"/>
    <property type="match status" value="1"/>
</dbReference>
<dbReference type="AlphaFoldDB" id="A0AAD5P7V5"/>
<evidence type="ECO:0000313" key="2">
    <source>
        <dbReference type="EMBL" id="KAI9245688.1"/>
    </source>
</evidence>
<evidence type="ECO:0000313" key="3">
    <source>
        <dbReference type="Proteomes" id="UP001209540"/>
    </source>
</evidence>
<comment type="caution">
    <text evidence="2">The sequence shown here is derived from an EMBL/GenBank/DDBJ whole genome shotgun (WGS) entry which is preliminary data.</text>
</comment>
<dbReference type="InterPro" id="IPR037176">
    <property type="entry name" value="Osmotin/thaumatin-like_sf"/>
</dbReference>
<proteinExistence type="predicted"/>
<dbReference type="SUPFAM" id="SSF49870">
    <property type="entry name" value="Osmotin, thaumatin-like protein"/>
    <property type="match status" value="1"/>
</dbReference>
<organism evidence="2 3">
    <name type="scientific">Phascolomyces articulosus</name>
    <dbReference type="NCBI Taxonomy" id="60185"/>
    <lineage>
        <taxon>Eukaryota</taxon>
        <taxon>Fungi</taxon>
        <taxon>Fungi incertae sedis</taxon>
        <taxon>Mucoromycota</taxon>
        <taxon>Mucoromycotina</taxon>
        <taxon>Mucoromycetes</taxon>
        <taxon>Mucorales</taxon>
        <taxon>Lichtheimiaceae</taxon>
        <taxon>Phascolomyces</taxon>
    </lineage>
</organism>
<dbReference type="SMART" id="SM00205">
    <property type="entry name" value="THN"/>
    <property type="match status" value="1"/>
</dbReference>
<dbReference type="InterPro" id="IPR001938">
    <property type="entry name" value="Thaumatin"/>
</dbReference>
<sequence>MAMATNLIDSVAAPTNSTSSSVVYPSSTQTVSASASSQSAGGSATTSSSSGSLPSSSSSNSSDSGGGSNSISSSGSDVTVIVKNSCIFSNLKVFRLTNGGGDQESQDVSASSSHEFQVDSNWSGRFWGCHQVEANCDQYGSAASLAEFLFKCYEGSDFYDISFVDGFNLLLGIELEGRSGGGDNYNCGSPTRSSLPTCSDELKGNDGSSSQYADKFKSGCPDACSYAYDDAKSTYGCKASKYTVNF</sequence>
<feature type="compositionally biased region" description="Low complexity" evidence="1">
    <location>
        <begin position="17"/>
        <end position="75"/>
    </location>
</feature>
<dbReference type="Gene3D" id="2.60.110.10">
    <property type="entry name" value="Thaumatin"/>
    <property type="match status" value="1"/>
</dbReference>
<gene>
    <name evidence="2" type="ORF">BDA99DRAFT_565810</name>
</gene>
<dbReference type="PROSITE" id="PS51367">
    <property type="entry name" value="THAUMATIN_2"/>
    <property type="match status" value="1"/>
</dbReference>